<evidence type="ECO:0000256" key="1">
    <source>
        <dbReference type="SAM" id="MobiDB-lite"/>
    </source>
</evidence>
<dbReference type="AlphaFoldDB" id="A0A853CJY1"/>
<dbReference type="InterPro" id="IPR014718">
    <property type="entry name" value="GH-type_carb-bd"/>
</dbReference>
<accession>A0A853CJY1</accession>
<feature type="region of interest" description="Disordered" evidence="1">
    <location>
        <begin position="176"/>
        <end position="195"/>
    </location>
</feature>
<dbReference type="GO" id="GO:0003824">
    <property type="term" value="F:catalytic activity"/>
    <property type="evidence" value="ECO:0007669"/>
    <property type="project" value="InterPro"/>
</dbReference>
<dbReference type="GO" id="GO:0005975">
    <property type="term" value="P:carbohydrate metabolic process"/>
    <property type="evidence" value="ECO:0007669"/>
    <property type="project" value="InterPro"/>
</dbReference>
<proteinExistence type="predicted"/>
<evidence type="ECO:0000313" key="3">
    <source>
        <dbReference type="Proteomes" id="UP000541969"/>
    </source>
</evidence>
<organism evidence="2 3">
    <name type="scientific">Petropleomorpha daqingensis</name>
    <dbReference type="NCBI Taxonomy" id="2026353"/>
    <lineage>
        <taxon>Bacteria</taxon>
        <taxon>Bacillati</taxon>
        <taxon>Actinomycetota</taxon>
        <taxon>Actinomycetes</taxon>
        <taxon>Geodermatophilales</taxon>
        <taxon>Geodermatophilaceae</taxon>
        <taxon>Petropleomorpha</taxon>
    </lineage>
</organism>
<dbReference type="EMBL" id="JACBZT010000001">
    <property type="protein sequence ID" value="NYJ07189.1"/>
    <property type="molecule type" value="Genomic_DNA"/>
</dbReference>
<sequence length="324" mass="34802">MLRLSNVHVSLTIEPARGAQIVELSRAGDDVNALAFETWDSPPAADGVSSYYDPELDWLSGYHGGWQETLPNAGQASHLDGMPLPFHGEGSFIPWQVVESGPDHCVVATHLRPTLSATRSMTLSATHPAVQVATRVTNTGLLPVPMVWGHHPAFAADAGTVLHLPATRYSVDPAQPDGLDTTEGTWPTSSAPDGPVDLSRFSAATGQRLVYCHGHDEGWAVVEQNGLLPHAALSWDVAAYPATWIWQNRAATGFPWFGRLRCLAVEPQRAWPFDGLAGARSRGQELTVAPGRSVESWITVALPEQLPAVITGVDQDGHVMGDRP</sequence>
<evidence type="ECO:0000313" key="2">
    <source>
        <dbReference type="EMBL" id="NYJ07189.1"/>
    </source>
</evidence>
<dbReference type="Pfam" id="PF14486">
    <property type="entry name" value="DUF4432"/>
    <property type="match status" value="1"/>
</dbReference>
<comment type="caution">
    <text evidence="2">The sequence shown here is derived from an EMBL/GenBank/DDBJ whole genome shotgun (WGS) entry which is preliminary data.</text>
</comment>
<dbReference type="InterPro" id="IPR027839">
    <property type="entry name" value="DUF4432"/>
</dbReference>
<dbReference type="InterPro" id="IPR011013">
    <property type="entry name" value="Gal_mutarotase_sf_dom"/>
</dbReference>
<keyword evidence="3" id="KW-1185">Reference proteome</keyword>
<dbReference type="GO" id="GO:0030246">
    <property type="term" value="F:carbohydrate binding"/>
    <property type="evidence" value="ECO:0007669"/>
    <property type="project" value="InterPro"/>
</dbReference>
<dbReference type="Gene3D" id="2.70.98.10">
    <property type="match status" value="1"/>
</dbReference>
<gene>
    <name evidence="2" type="ORF">GGQ55_003467</name>
</gene>
<dbReference type="Proteomes" id="UP000541969">
    <property type="component" value="Unassembled WGS sequence"/>
</dbReference>
<protein>
    <submittedName>
        <fullName evidence="2">Galactose mutarotase-like enzyme</fullName>
    </submittedName>
</protein>
<reference evidence="2 3" key="1">
    <citation type="submission" date="2020-07" db="EMBL/GenBank/DDBJ databases">
        <title>Sequencing the genomes of 1000 actinobacteria strains.</title>
        <authorList>
            <person name="Klenk H.-P."/>
        </authorList>
    </citation>
    <scope>NUCLEOTIDE SEQUENCE [LARGE SCALE GENOMIC DNA]</scope>
    <source>
        <strain evidence="2 3">DSM 104001</strain>
    </source>
</reference>
<feature type="compositionally biased region" description="Polar residues" evidence="1">
    <location>
        <begin position="182"/>
        <end position="191"/>
    </location>
</feature>
<name>A0A853CJY1_9ACTN</name>
<dbReference type="SUPFAM" id="SSF74650">
    <property type="entry name" value="Galactose mutarotase-like"/>
    <property type="match status" value="1"/>
</dbReference>